<sequence length="244" mass="28351">MINSDEAFRSMKTAHGKRKSEYPESIYTFEFFTETGKTIVDGENIPTSFKVLNHLLKQPLFITYEIKKDGEVFTAGQLKVFEPEEKEIAPPPQVIETSPLDIMKATFEMNRLYSEDLERVTKKYSSKFAEYDQEVEQRINKQKEALNEKLDTIEYANKRKMEIQQEEFDLERKRWNLEKEQILARRKTREERFSFGSVFAKVTEGALEALSANPEQSINLAIHLAKIAGKAWRGEAIEIPVENS</sequence>
<organism evidence="1 2">
    <name type="scientific">Leptospira ryugenii</name>
    <dbReference type="NCBI Taxonomy" id="1917863"/>
    <lineage>
        <taxon>Bacteria</taxon>
        <taxon>Pseudomonadati</taxon>
        <taxon>Spirochaetota</taxon>
        <taxon>Spirochaetia</taxon>
        <taxon>Leptospirales</taxon>
        <taxon>Leptospiraceae</taxon>
        <taxon>Leptospira</taxon>
    </lineage>
</organism>
<proteinExistence type="predicted"/>
<reference evidence="1 2" key="1">
    <citation type="submission" date="2018-02" db="EMBL/GenBank/DDBJ databases">
        <title>Novel Leptospira species isolated from soil and water in Japan.</title>
        <authorList>
            <person name="Nakao R."/>
            <person name="Masuzawa T."/>
        </authorList>
    </citation>
    <scope>NUCLEOTIDE SEQUENCE [LARGE SCALE GENOMIC DNA]</scope>
    <source>
        <strain evidence="1 2">YH101</strain>
    </source>
</reference>
<evidence type="ECO:0000313" key="1">
    <source>
        <dbReference type="EMBL" id="GBF49390.1"/>
    </source>
</evidence>
<dbReference type="RefSeq" id="WP_108974239.1">
    <property type="nucleotide sequence ID" value="NZ_BFBB01000003.1"/>
</dbReference>
<dbReference type="EMBL" id="BFBB01000003">
    <property type="protein sequence ID" value="GBF49390.1"/>
    <property type="molecule type" value="Genomic_DNA"/>
</dbReference>
<gene>
    <name evidence="1" type="ORF">LPTSP4_09030</name>
</gene>
<comment type="caution">
    <text evidence="1">The sequence shown here is derived from an EMBL/GenBank/DDBJ whole genome shotgun (WGS) entry which is preliminary data.</text>
</comment>
<evidence type="ECO:0000313" key="2">
    <source>
        <dbReference type="Proteomes" id="UP000245133"/>
    </source>
</evidence>
<protein>
    <submittedName>
        <fullName evidence="1">Uncharacterized protein</fullName>
    </submittedName>
</protein>
<keyword evidence="2" id="KW-1185">Reference proteome</keyword>
<dbReference type="Proteomes" id="UP000245133">
    <property type="component" value="Unassembled WGS sequence"/>
</dbReference>
<dbReference type="AlphaFoldDB" id="A0A2P2DXT8"/>
<accession>A0A2P2DXT8</accession>
<name>A0A2P2DXT8_9LEPT</name>